<dbReference type="PATRIC" id="fig|1423747.3.peg.568"/>
<feature type="transmembrane region" description="Helical" evidence="1">
    <location>
        <begin position="20"/>
        <end position="43"/>
    </location>
</feature>
<dbReference type="Proteomes" id="UP000051264">
    <property type="component" value="Unassembled WGS sequence"/>
</dbReference>
<dbReference type="PIRSF" id="PIRSF037259">
    <property type="entry name" value="EcsB_ABC"/>
    <property type="match status" value="1"/>
</dbReference>
<dbReference type="RefSeq" id="WP_056950089.1">
    <property type="nucleotide sequence ID" value="NZ_AZEX01000015.1"/>
</dbReference>
<name>A0A0R1S5J8_9LACO</name>
<dbReference type="Pfam" id="PF05975">
    <property type="entry name" value="EcsB"/>
    <property type="match status" value="1"/>
</dbReference>
<feature type="transmembrane region" description="Helical" evidence="1">
    <location>
        <begin position="303"/>
        <end position="323"/>
    </location>
</feature>
<keyword evidence="1" id="KW-1133">Transmembrane helix</keyword>
<dbReference type="AlphaFoldDB" id="A0A0R1S5J8"/>
<evidence type="ECO:0000256" key="1">
    <source>
        <dbReference type="SAM" id="Phobius"/>
    </source>
</evidence>
<feature type="transmembrane region" description="Helical" evidence="1">
    <location>
        <begin position="349"/>
        <end position="369"/>
    </location>
</feature>
<feature type="transmembrane region" description="Helical" evidence="1">
    <location>
        <begin position="280"/>
        <end position="297"/>
    </location>
</feature>
<evidence type="ECO:0000313" key="2">
    <source>
        <dbReference type="EMBL" id="KRL61587.1"/>
    </source>
</evidence>
<gene>
    <name evidence="2" type="ORF">FC69_GL000556</name>
</gene>
<proteinExistence type="predicted"/>
<dbReference type="STRING" id="1423747.FC69_GL000556"/>
<dbReference type="EMBL" id="AZEX01000015">
    <property type="protein sequence ID" value="KRL61587.1"/>
    <property type="molecule type" value="Genomic_DNA"/>
</dbReference>
<sequence>MQSLWQERVRRHVNQQVKYLRLVFNDHFVLAIIFLLGALGYTYANAIKAIDPTSWWLKPVISLVLLASLSFGRLATLLHEADSVFLLPQESQLPSYLKAAQRYSMWLPFSWLAMITLLVAPTLLVTKTVPAWMLLGLLATLWLIKSRRFSSQIGQWYQGTGTQQTGLWLLIDWVLVASQLWLGWSIAGLVIAAGLLYWQRQQQTKIQATQLFNWLTAVSAEDSRMGRIYRLYNLFTDVPGLNSQVKRRRYLDGLIQWLSANNPNPFYFLYLRGFLRGTEFSGLYLRLVIIGGIIIWFSQIWWLALLLGLLLIYLVGFQLLPVYQQYDQNIFTHLYPVAQTTKLQAFKRLIWRLVAIEIILLSLLILIRFGLNGQSLVSIVAFGGLGYGFVQFYLPRRLTK</sequence>
<accession>A0A0R1S5J8</accession>
<dbReference type="InterPro" id="IPR010288">
    <property type="entry name" value="EcsB_ABC"/>
</dbReference>
<keyword evidence="1" id="KW-0472">Membrane</keyword>
<evidence type="ECO:0000313" key="3">
    <source>
        <dbReference type="Proteomes" id="UP000051264"/>
    </source>
</evidence>
<feature type="transmembrane region" description="Helical" evidence="1">
    <location>
        <begin position="375"/>
        <end position="394"/>
    </location>
</feature>
<feature type="transmembrane region" description="Helical" evidence="1">
    <location>
        <begin position="103"/>
        <end position="123"/>
    </location>
</feature>
<feature type="transmembrane region" description="Helical" evidence="1">
    <location>
        <begin position="181"/>
        <end position="198"/>
    </location>
</feature>
<keyword evidence="1" id="KW-0812">Transmembrane</keyword>
<comment type="caution">
    <text evidence="2">The sequence shown here is derived from an EMBL/GenBank/DDBJ whole genome shotgun (WGS) entry which is preliminary data.</text>
</comment>
<dbReference type="OrthoDB" id="2447941at2"/>
<dbReference type="eggNOG" id="COG4473">
    <property type="taxonomic scope" value="Bacteria"/>
</dbReference>
<feature type="transmembrane region" description="Helical" evidence="1">
    <location>
        <begin position="55"/>
        <end position="75"/>
    </location>
</feature>
<protein>
    <submittedName>
        <fullName evidence="2">Bacterial ABC transporter EcsB family protein</fullName>
    </submittedName>
</protein>
<organism evidence="2 3">
    <name type="scientific">Latilactobacillus fuchuensis DSM 14340 = JCM 11249</name>
    <dbReference type="NCBI Taxonomy" id="1423747"/>
    <lineage>
        <taxon>Bacteria</taxon>
        <taxon>Bacillati</taxon>
        <taxon>Bacillota</taxon>
        <taxon>Bacilli</taxon>
        <taxon>Lactobacillales</taxon>
        <taxon>Lactobacillaceae</taxon>
        <taxon>Latilactobacillus</taxon>
    </lineage>
</organism>
<reference evidence="2 3" key="1">
    <citation type="journal article" date="2015" name="Genome Announc.">
        <title>Expanding the biotechnology potential of lactobacilli through comparative genomics of 213 strains and associated genera.</title>
        <authorList>
            <person name="Sun Z."/>
            <person name="Harris H.M."/>
            <person name="McCann A."/>
            <person name="Guo C."/>
            <person name="Argimon S."/>
            <person name="Zhang W."/>
            <person name="Yang X."/>
            <person name="Jeffery I.B."/>
            <person name="Cooney J.C."/>
            <person name="Kagawa T.F."/>
            <person name="Liu W."/>
            <person name="Song Y."/>
            <person name="Salvetti E."/>
            <person name="Wrobel A."/>
            <person name="Rasinkangas P."/>
            <person name="Parkhill J."/>
            <person name="Rea M.C."/>
            <person name="O'Sullivan O."/>
            <person name="Ritari J."/>
            <person name="Douillard F.P."/>
            <person name="Paul Ross R."/>
            <person name="Yang R."/>
            <person name="Briner A.E."/>
            <person name="Felis G.E."/>
            <person name="de Vos W.M."/>
            <person name="Barrangou R."/>
            <person name="Klaenhammer T.R."/>
            <person name="Caufield P.W."/>
            <person name="Cui Y."/>
            <person name="Zhang H."/>
            <person name="O'Toole P.W."/>
        </authorList>
    </citation>
    <scope>NUCLEOTIDE SEQUENCE [LARGE SCALE GENOMIC DNA]</scope>
    <source>
        <strain evidence="2 3">DSM 14340</strain>
    </source>
</reference>
<dbReference type="GO" id="GO:0016020">
    <property type="term" value="C:membrane"/>
    <property type="evidence" value="ECO:0007669"/>
    <property type="project" value="InterPro"/>
</dbReference>